<feature type="region of interest" description="Disordered" evidence="1">
    <location>
        <begin position="1"/>
        <end position="68"/>
    </location>
</feature>
<sequence length="204" mass="22215">MPAMYIVNRNNRQEAPEEENAIERKDRAAQPERSDGNGAAGGAEAGPEAKSPQQPASSPGAGPGKLAVDIAVSSTQDGKREPAARHHGELISKGRSLYLRYEERDELHGVVRTTLRWNGEELTLTRRGGLESDQTFAAGQSRGGRYASPHLSFPLVTETEELAASSPGEGLLPLTLSWTYRLRIEDQSSGRFQLRLTIQEANQP</sequence>
<dbReference type="SUPFAM" id="SSF50814">
    <property type="entry name" value="Lipocalins"/>
    <property type="match status" value="1"/>
</dbReference>
<dbReference type="EMBL" id="CP051428">
    <property type="protein sequence ID" value="QJC50351.1"/>
    <property type="molecule type" value="Genomic_DNA"/>
</dbReference>
<dbReference type="KEGG" id="palr:HGI30_01200"/>
<dbReference type="AlphaFoldDB" id="A0A6H2GSE5"/>
<evidence type="ECO:0000313" key="2">
    <source>
        <dbReference type="EMBL" id="QJC50351.1"/>
    </source>
</evidence>
<protein>
    <submittedName>
        <fullName evidence="2">DUF1934 domain-containing protein</fullName>
    </submittedName>
</protein>
<evidence type="ECO:0000313" key="3">
    <source>
        <dbReference type="Proteomes" id="UP000502136"/>
    </source>
</evidence>
<keyword evidence="3" id="KW-1185">Reference proteome</keyword>
<dbReference type="Gene3D" id="2.40.128.20">
    <property type="match status" value="1"/>
</dbReference>
<gene>
    <name evidence="2" type="ORF">HGI30_01200</name>
</gene>
<accession>A0A6H2GSE5</accession>
<reference evidence="2 3" key="1">
    <citation type="submission" date="2020-04" db="EMBL/GenBank/DDBJ databases">
        <title>Novel Paenibacillus strain UniB2 isolated from commercial digestive syrup.</title>
        <authorList>
            <person name="Thorat V."/>
            <person name="Kirdat K."/>
            <person name="Tiwarekar B."/>
            <person name="Yadav A."/>
        </authorList>
    </citation>
    <scope>NUCLEOTIDE SEQUENCE [LARGE SCALE GENOMIC DNA]</scope>
    <source>
        <strain evidence="2 3">UniB2</strain>
    </source>
</reference>
<name>A0A6H2GSE5_9BACL</name>
<dbReference type="InterPro" id="IPR012674">
    <property type="entry name" value="Calycin"/>
</dbReference>
<evidence type="ECO:0000256" key="1">
    <source>
        <dbReference type="SAM" id="MobiDB-lite"/>
    </source>
</evidence>
<dbReference type="InterPro" id="IPR015231">
    <property type="entry name" value="DUF1934"/>
</dbReference>
<organism evidence="2 3">
    <name type="scientific">Paenibacillus albicereus</name>
    <dbReference type="NCBI Taxonomy" id="2726185"/>
    <lineage>
        <taxon>Bacteria</taxon>
        <taxon>Bacillati</taxon>
        <taxon>Bacillota</taxon>
        <taxon>Bacilli</taxon>
        <taxon>Bacillales</taxon>
        <taxon>Paenibacillaceae</taxon>
        <taxon>Paenibacillus</taxon>
    </lineage>
</organism>
<dbReference type="Proteomes" id="UP000502136">
    <property type="component" value="Chromosome"/>
</dbReference>
<proteinExistence type="predicted"/>
<feature type="compositionally biased region" description="Basic and acidic residues" evidence="1">
    <location>
        <begin position="11"/>
        <end position="35"/>
    </location>
</feature>
<dbReference type="Pfam" id="PF09148">
    <property type="entry name" value="DUF1934"/>
    <property type="match status" value="1"/>
</dbReference>